<accession>A0ABY6XVJ3</accession>
<dbReference type="InterPro" id="IPR025127">
    <property type="entry name" value="DUF4054"/>
</dbReference>
<proteinExistence type="predicted"/>
<organism evidence="1 2">
    <name type="scientific">Burkholderia aenigmatica</name>
    <dbReference type="NCBI Taxonomy" id="2015348"/>
    <lineage>
        <taxon>Bacteria</taxon>
        <taxon>Pseudomonadati</taxon>
        <taxon>Pseudomonadota</taxon>
        <taxon>Betaproteobacteria</taxon>
        <taxon>Burkholderiales</taxon>
        <taxon>Burkholderiaceae</taxon>
        <taxon>Burkholderia</taxon>
        <taxon>Burkholderia cepacia complex</taxon>
    </lineage>
</organism>
<evidence type="ECO:0000313" key="2">
    <source>
        <dbReference type="Proteomes" id="UP000494120"/>
    </source>
</evidence>
<dbReference type="Pfam" id="PF13262">
    <property type="entry name" value="DUF4054"/>
    <property type="match status" value="1"/>
</dbReference>
<name>A0ABY6XVJ3_9BURK</name>
<protein>
    <recommendedName>
        <fullName evidence="3">DUF4054 domain-containing protein</fullName>
    </recommendedName>
</protein>
<dbReference type="Proteomes" id="UP000494120">
    <property type="component" value="Unassembled WGS sequence"/>
</dbReference>
<comment type="caution">
    <text evidence="1">The sequence shown here is derived from an EMBL/GenBank/DDBJ whole genome shotgun (WGS) entry which is preliminary data.</text>
</comment>
<dbReference type="EMBL" id="CABVQG010000016">
    <property type="protein sequence ID" value="VWC89946.1"/>
    <property type="molecule type" value="Genomic_DNA"/>
</dbReference>
<evidence type="ECO:0000313" key="1">
    <source>
        <dbReference type="EMBL" id="VWC89946.1"/>
    </source>
</evidence>
<dbReference type="RefSeq" id="WP_174958553.1">
    <property type="nucleotide sequence ID" value="NZ_CABVQG010000016.1"/>
</dbReference>
<evidence type="ECO:0008006" key="3">
    <source>
        <dbReference type="Google" id="ProtNLM"/>
    </source>
</evidence>
<reference evidence="1 2" key="1">
    <citation type="submission" date="2019-09" db="EMBL/GenBank/DDBJ databases">
        <authorList>
            <person name="Depoorter E."/>
        </authorList>
    </citation>
    <scope>NUCLEOTIDE SEQUENCE [LARGE SCALE GENOMIC DNA]</scope>
    <source>
        <strain evidence="1 2">R-17378</strain>
    </source>
</reference>
<keyword evidence="2" id="KW-1185">Reference proteome</keyword>
<gene>
    <name evidence="1" type="ORF">BLA17378_04501</name>
</gene>
<sequence>MSTPCTSGGVVTFSYADWSARYPELAASVTSQTAQLYFNEAQLYCDNTPTSLITDTSQGGERELLLNMVTAHIAALNAPLNGQPSSPLVGRISNATQGSVSVQTDFQVPGTAAWFAQTKYGAAFWQATTKYRSMLYVRGPVPIANPFNFRFRRS</sequence>